<dbReference type="SUPFAM" id="SSF141457">
    <property type="entry name" value="BH3618-like"/>
    <property type="match status" value="1"/>
</dbReference>
<organism evidence="5 6">
    <name type="scientific">Peribacillus simplex</name>
    <dbReference type="NCBI Taxonomy" id="1478"/>
    <lineage>
        <taxon>Bacteria</taxon>
        <taxon>Bacillati</taxon>
        <taxon>Bacillota</taxon>
        <taxon>Bacilli</taxon>
        <taxon>Bacillales</taxon>
        <taxon>Bacillaceae</taxon>
        <taxon>Peribacillus</taxon>
    </lineage>
</organism>
<comment type="subcellular location">
    <subcellularLocation>
        <location evidence="4">Cytoplasm</location>
    </subcellularLocation>
</comment>
<dbReference type="PANTHER" id="PTHR39190">
    <property type="entry name" value="FLAGELLAR ASSEMBLY FACTOR FLIW"/>
    <property type="match status" value="1"/>
</dbReference>
<keyword evidence="3 4" id="KW-0810">Translation regulation</keyword>
<dbReference type="Pfam" id="PF02623">
    <property type="entry name" value="FliW"/>
    <property type="match status" value="1"/>
</dbReference>
<evidence type="ECO:0000256" key="1">
    <source>
        <dbReference type="ARBA" id="ARBA00022490"/>
    </source>
</evidence>
<keyword evidence="5" id="KW-0966">Cell projection</keyword>
<dbReference type="PANTHER" id="PTHR39190:SF1">
    <property type="entry name" value="FLAGELLAR ASSEMBLY FACTOR FLIW"/>
    <property type="match status" value="1"/>
</dbReference>
<name>A0AAW7IBT4_9BACI</name>
<evidence type="ECO:0000313" key="5">
    <source>
        <dbReference type="EMBL" id="MDM5451417.1"/>
    </source>
</evidence>
<comment type="function">
    <text evidence="4">Acts as an anti-CsrA protein, binds CsrA and prevents it from repressing translation of its target genes, one of which is flagellin. Binds to flagellin and participates in the assembly of the flagellum.</text>
</comment>
<dbReference type="GO" id="GO:0044780">
    <property type="term" value="P:bacterial-type flagellum assembly"/>
    <property type="evidence" value="ECO:0007669"/>
    <property type="project" value="UniProtKB-UniRule"/>
</dbReference>
<accession>A0AAW7IBT4</accession>
<gene>
    <name evidence="4 5" type="primary">fliW</name>
    <name evidence="5" type="ORF">QUF89_04130</name>
</gene>
<proteinExistence type="inferred from homology"/>
<dbReference type="AlphaFoldDB" id="A0AAW7IBT4"/>
<dbReference type="EMBL" id="JAUCEY010000008">
    <property type="protein sequence ID" value="MDM5451417.1"/>
    <property type="molecule type" value="Genomic_DNA"/>
</dbReference>
<reference evidence="5" key="1">
    <citation type="submission" date="2023-06" db="EMBL/GenBank/DDBJ databases">
        <title>Comparative genomics of Bacillaceae isolates and their secondary metabolite potential.</title>
        <authorList>
            <person name="Song L."/>
            <person name="Nielsen L.J."/>
            <person name="Mohite O."/>
            <person name="Xu X."/>
            <person name="Weber T."/>
            <person name="Kovacs A.T."/>
        </authorList>
    </citation>
    <scope>NUCLEOTIDE SEQUENCE</scope>
    <source>
        <strain evidence="5">D8_B_37</strain>
    </source>
</reference>
<evidence type="ECO:0000256" key="2">
    <source>
        <dbReference type="ARBA" id="ARBA00022795"/>
    </source>
</evidence>
<dbReference type="Proteomes" id="UP001234602">
    <property type="component" value="Unassembled WGS sequence"/>
</dbReference>
<comment type="caution">
    <text evidence="5">The sequence shown here is derived from an EMBL/GenBank/DDBJ whole genome shotgun (WGS) entry which is preliminary data.</text>
</comment>
<evidence type="ECO:0000256" key="3">
    <source>
        <dbReference type="ARBA" id="ARBA00022845"/>
    </source>
</evidence>
<comment type="similarity">
    <text evidence="4">Belongs to the FliW family.</text>
</comment>
<evidence type="ECO:0000313" key="6">
    <source>
        <dbReference type="Proteomes" id="UP001234602"/>
    </source>
</evidence>
<keyword evidence="5" id="KW-0969">Cilium</keyword>
<keyword evidence="5" id="KW-0282">Flagellum</keyword>
<keyword evidence="2 4" id="KW-1005">Bacterial flagellum biogenesis</keyword>
<dbReference type="InterPro" id="IPR003775">
    <property type="entry name" value="Flagellar_assembly_factor_FliW"/>
</dbReference>
<sequence>MILQTKFHGEIELVEEEIYRFDSGIPGFLEEKQFCLLTLDDTPFFVLQSVKTKEVAFIVTNPFEVFLDYEVELPDEVLSSLQIETELEVITFVILTIQDPFNETTANLQAPIIINASKKTGKQFIMNGSEYRTKHRLIEPPAEQGEE</sequence>
<comment type="subunit">
    <text evidence="4">Interacts with translational regulator CsrA and flagellin(s).</text>
</comment>
<dbReference type="Gene3D" id="2.30.290.10">
    <property type="entry name" value="BH3618-like"/>
    <property type="match status" value="1"/>
</dbReference>
<keyword evidence="4" id="KW-0143">Chaperone</keyword>
<dbReference type="GO" id="GO:0005737">
    <property type="term" value="C:cytoplasm"/>
    <property type="evidence" value="ECO:0007669"/>
    <property type="project" value="UniProtKB-SubCell"/>
</dbReference>
<dbReference type="NCBIfam" id="NF009793">
    <property type="entry name" value="PRK13285.1-1"/>
    <property type="match status" value="1"/>
</dbReference>
<dbReference type="GO" id="GO:0006417">
    <property type="term" value="P:regulation of translation"/>
    <property type="evidence" value="ECO:0007669"/>
    <property type="project" value="UniProtKB-KW"/>
</dbReference>
<dbReference type="InterPro" id="IPR024046">
    <property type="entry name" value="Flagellar_assmbl_FliW_dom_sf"/>
</dbReference>
<dbReference type="HAMAP" id="MF_01185">
    <property type="entry name" value="FliW"/>
    <property type="match status" value="1"/>
</dbReference>
<keyword evidence="1 4" id="KW-0963">Cytoplasm</keyword>
<evidence type="ECO:0000256" key="4">
    <source>
        <dbReference type="HAMAP-Rule" id="MF_01185"/>
    </source>
</evidence>
<protein>
    <recommendedName>
        <fullName evidence="4">Flagellar assembly factor FliW</fullName>
    </recommendedName>
</protein>